<dbReference type="GO" id="GO:0005886">
    <property type="term" value="C:plasma membrane"/>
    <property type="evidence" value="ECO:0007669"/>
    <property type="project" value="UniProtKB-SubCell"/>
</dbReference>
<dbReference type="EMBL" id="PGCK01000018">
    <property type="protein sequence ID" value="MCD1296335.1"/>
    <property type="molecule type" value="Genomic_DNA"/>
</dbReference>
<feature type="transmembrane region" description="Helical" evidence="1">
    <location>
        <begin position="332"/>
        <end position="352"/>
    </location>
</feature>
<dbReference type="Pfam" id="PF12679">
    <property type="entry name" value="ABC2_membrane_2"/>
    <property type="match status" value="1"/>
</dbReference>
<dbReference type="PANTHER" id="PTHR43471:SF13">
    <property type="entry name" value="ABC-2 TYPE TRANSPORT SYSTEM PERMEASE PROTEIN"/>
    <property type="match status" value="1"/>
</dbReference>
<comment type="caution">
    <text evidence="2">The sequence shown here is derived from an EMBL/GenBank/DDBJ whole genome shotgun (WGS) entry which is preliminary data.</text>
</comment>
<reference evidence="2 3" key="1">
    <citation type="submission" date="2017-11" db="EMBL/GenBank/DDBJ databases">
        <title>Isolation and Characterization of Family Methanocellaceae Species from Potential Methane Hydrate Area Offshore Southwestern Taiwan.</title>
        <authorList>
            <person name="Zhang W.-L."/>
            <person name="Chen W.-C."/>
            <person name="Lai M.-C."/>
            <person name="Chen S.-C."/>
        </authorList>
    </citation>
    <scope>NUCLEOTIDE SEQUENCE [LARGE SCALE GENOMIC DNA]</scope>
    <source>
        <strain evidence="2 3">CWC-04</strain>
    </source>
</reference>
<dbReference type="GO" id="GO:0140359">
    <property type="term" value="F:ABC-type transporter activity"/>
    <property type="evidence" value="ECO:0007669"/>
    <property type="project" value="InterPro"/>
</dbReference>
<dbReference type="AlphaFoldDB" id="A0AAP2RHG5"/>
<proteinExistence type="predicted"/>
<evidence type="ECO:0000256" key="1">
    <source>
        <dbReference type="SAM" id="Phobius"/>
    </source>
</evidence>
<dbReference type="Proteomes" id="UP001320159">
    <property type="component" value="Unassembled WGS sequence"/>
</dbReference>
<feature type="transmembrane region" description="Helical" evidence="1">
    <location>
        <begin position="195"/>
        <end position="220"/>
    </location>
</feature>
<name>A0AAP2RHG5_9EURY</name>
<dbReference type="PANTHER" id="PTHR43471">
    <property type="entry name" value="ABC TRANSPORTER PERMEASE"/>
    <property type="match status" value="1"/>
</dbReference>
<evidence type="ECO:0000313" key="3">
    <source>
        <dbReference type="Proteomes" id="UP001320159"/>
    </source>
</evidence>
<feature type="transmembrane region" description="Helical" evidence="1">
    <location>
        <begin position="82"/>
        <end position="99"/>
    </location>
</feature>
<keyword evidence="1" id="KW-0812">Transmembrane</keyword>
<feature type="transmembrane region" description="Helical" evidence="1">
    <location>
        <begin position="130"/>
        <end position="157"/>
    </location>
</feature>
<gene>
    <name evidence="2" type="ORF">CUJ83_15130</name>
</gene>
<keyword evidence="1" id="KW-0472">Membrane</keyword>
<protein>
    <submittedName>
        <fullName evidence="2">ABC transporter</fullName>
    </submittedName>
</protein>
<keyword evidence="1" id="KW-1133">Transmembrane helix</keyword>
<evidence type="ECO:0000313" key="2">
    <source>
        <dbReference type="EMBL" id="MCD1296335.1"/>
    </source>
</evidence>
<organism evidence="2 3">
    <name type="scientific">Methanooceanicella nereidis</name>
    <dbReference type="NCBI Taxonomy" id="2052831"/>
    <lineage>
        <taxon>Archaea</taxon>
        <taxon>Methanobacteriati</taxon>
        <taxon>Methanobacteriota</taxon>
        <taxon>Stenosarchaea group</taxon>
        <taxon>Methanomicrobia</taxon>
        <taxon>Methanocellales</taxon>
        <taxon>Methanocellaceae</taxon>
        <taxon>Methanooceanicella</taxon>
    </lineage>
</organism>
<feature type="transmembrane region" description="Helical" evidence="1">
    <location>
        <begin position="163"/>
        <end position="183"/>
    </location>
</feature>
<dbReference type="RefSeq" id="WP_230743334.1">
    <property type="nucleotide sequence ID" value="NZ_PGCK01000018.1"/>
</dbReference>
<feature type="transmembrane region" description="Helical" evidence="1">
    <location>
        <begin position="21"/>
        <end position="41"/>
    </location>
</feature>
<sequence>MKKELIVAKKEFNDHLTSKRFLVILGALILLSIVGIISGITEYNSQLDDYRANMQGASQIMMGPQQTQMPTVLLVFQSINDYFLIIGLALAVSMGFDVISREKEDGSLKSLLTHPVYRDSIINGKTIGSVSMLTVVLAAMFLMTIAFMLFCGLVPTGDDMVRIGMYFVMTLLYCVTFFSISLVMSTWAKNSAMSVAYTLGVLLFVVLLPMLSFNIVGLAMGEEPDMLVVSTDAQSANSQDIRINSGNPGNSTRQMMTISPEYTSYWETRNQITGIINMISPVNNFQCISEVLLEKLKSPISTIAGSNVRVNFQTYGRLPSSEIYATDSLSSVIVNIISLIVISIVALAASYVKFMRADVR</sequence>
<accession>A0AAP2RHG5</accession>
<keyword evidence="3" id="KW-1185">Reference proteome</keyword>